<dbReference type="Pfam" id="PF08803">
    <property type="entry name" value="ydhR"/>
    <property type="match status" value="1"/>
</dbReference>
<comment type="caution">
    <text evidence="1">The sequence shown here is derived from an EMBL/GenBank/DDBJ whole genome shotgun (WGS) entry which is preliminary data.</text>
</comment>
<name>A0A2V3PMC1_9BACT</name>
<protein>
    <submittedName>
        <fullName evidence="1">Putative monooxygenase ydhR</fullName>
    </submittedName>
</protein>
<organism evidence="1 2">
    <name type="scientific">Dysgonomonas alginatilytica</name>
    <dbReference type="NCBI Taxonomy" id="1605892"/>
    <lineage>
        <taxon>Bacteria</taxon>
        <taxon>Pseudomonadati</taxon>
        <taxon>Bacteroidota</taxon>
        <taxon>Bacteroidia</taxon>
        <taxon>Bacteroidales</taxon>
        <taxon>Dysgonomonadaceae</taxon>
        <taxon>Dysgonomonas</taxon>
    </lineage>
</organism>
<accession>A0A2V3PMC1</accession>
<keyword evidence="2" id="KW-1185">Reference proteome</keyword>
<dbReference type="InterPro" id="IPR014910">
    <property type="entry name" value="YdhR"/>
</dbReference>
<dbReference type="Gene3D" id="3.30.70.100">
    <property type="match status" value="1"/>
</dbReference>
<dbReference type="AlphaFoldDB" id="A0A2V3PMC1"/>
<dbReference type="Proteomes" id="UP000247973">
    <property type="component" value="Unassembled WGS sequence"/>
</dbReference>
<dbReference type="NCBIfam" id="NF008333">
    <property type="entry name" value="PRK11118.1"/>
    <property type="match status" value="1"/>
</dbReference>
<dbReference type="RefSeq" id="WP_221409251.1">
    <property type="nucleotide sequence ID" value="NZ_QICL01000023.1"/>
</dbReference>
<dbReference type="InterPro" id="IPR011008">
    <property type="entry name" value="Dimeric_a/b-barrel"/>
</dbReference>
<keyword evidence="1" id="KW-0560">Oxidoreductase</keyword>
<reference evidence="1 2" key="1">
    <citation type="submission" date="2018-03" db="EMBL/GenBank/DDBJ databases">
        <title>Genomic Encyclopedia of Archaeal and Bacterial Type Strains, Phase II (KMG-II): from individual species to whole genera.</title>
        <authorList>
            <person name="Goeker M."/>
        </authorList>
    </citation>
    <scope>NUCLEOTIDE SEQUENCE [LARGE SCALE GENOMIC DNA]</scope>
    <source>
        <strain evidence="1 2">DSM 100214</strain>
    </source>
</reference>
<dbReference type="PANTHER" id="PTHR39169">
    <property type="match status" value="1"/>
</dbReference>
<dbReference type="GO" id="GO:0004497">
    <property type="term" value="F:monooxygenase activity"/>
    <property type="evidence" value="ECO:0007669"/>
    <property type="project" value="UniProtKB-KW"/>
</dbReference>
<dbReference type="EMBL" id="QICL01000023">
    <property type="protein sequence ID" value="PXV61982.1"/>
    <property type="molecule type" value="Genomic_DNA"/>
</dbReference>
<proteinExistence type="predicted"/>
<sequence>MVLIQINFDFPAEMMGDALTNGAKQLAESINNEDGFVSKIWIENTETEESGGIYLFKDMASAEKYAQMHVKRVEVMGAKNITSKFFNVNETLSIINHGI</sequence>
<dbReference type="PANTHER" id="PTHR39169:SF1">
    <property type="entry name" value="MONOOXYGENASE YDHR-RELATED"/>
    <property type="match status" value="1"/>
</dbReference>
<evidence type="ECO:0000313" key="2">
    <source>
        <dbReference type="Proteomes" id="UP000247973"/>
    </source>
</evidence>
<dbReference type="SUPFAM" id="SSF54909">
    <property type="entry name" value="Dimeric alpha+beta barrel"/>
    <property type="match status" value="1"/>
</dbReference>
<gene>
    <name evidence="1" type="ORF">CLV62_12325</name>
</gene>
<evidence type="ECO:0000313" key="1">
    <source>
        <dbReference type="EMBL" id="PXV61982.1"/>
    </source>
</evidence>
<keyword evidence="1" id="KW-0503">Monooxygenase</keyword>